<organism evidence="1 2">
    <name type="scientific">Schistosoma mattheei</name>
    <dbReference type="NCBI Taxonomy" id="31246"/>
    <lineage>
        <taxon>Eukaryota</taxon>
        <taxon>Metazoa</taxon>
        <taxon>Spiralia</taxon>
        <taxon>Lophotrochozoa</taxon>
        <taxon>Platyhelminthes</taxon>
        <taxon>Trematoda</taxon>
        <taxon>Digenea</taxon>
        <taxon>Strigeidida</taxon>
        <taxon>Schistosomatoidea</taxon>
        <taxon>Schistosomatidae</taxon>
        <taxon>Schistosoma</taxon>
    </lineage>
</organism>
<gene>
    <name evidence="1" type="ORF">SMTD_LOCUS4034</name>
</gene>
<dbReference type="PANTHER" id="PTHR47331">
    <property type="entry name" value="PHD-TYPE DOMAIN-CONTAINING PROTEIN"/>
    <property type="match status" value="1"/>
</dbReference>
<reference evidence="1 2" key="1">
    <citation type="submission" date="2018-11" db="EMBL/GenBank/DDBJ databases">
        <authorList>
            <consortium name="Pathogen Informatics"/>
        </authorList>
    </citation>
    <scope>NUCLEOTIDE SEQUENCE [LARGE SCALE GENOMIC DNA]</scope>
    <source>
        <strain>Denwood</strain>
        <strain evidence="2">Zambia</strain>
    </source>
</reference>
<feature type="non-terminal residue" evidence="1">
    <location>
        <position position="154"/>
    </location>
</feature>
<sequence length="154" mass="17772">MVQTHRNGYSVEDKRALEIVSSPFKLEVGHFQVGLPWKYDRPSLPNNLELAGCRLECLRKRFTKDNSLLEEYQAVMNKHLSKGYIIEASKEGFDHDAVCWYIRHHPFINPKKPGKRRIVFDCAAVYQGCSLNDQLLRGPNTVNSLIGVLLRFRL</sequence>
<evidence type="ECO:0000313" key="1">
    <source>
        <dbReference type="EMBL" id="VDP01960.1"/>
    </source>
</evidence>
<dbReference type="Proteomes" id="UP000269396">
    <property type="component" value="Unassembled WGS sequence"/>
</dbReference>
<dbReference type="PANTHER" id="PTHR47331:SF1">
    <property type="entry name" value="GAG-LIKE PROTEIN"/>
    <property type="match status" value="1"/>
</dbReference>
<keyword evidence="2" id="KW-1185">Reference proteome</keyword>
<dbReference type="EMBL" id="UZAL01009408">
    <property type="protein sequence ID" value="VDP01960.1"/>
    <property type="molecule type" value="Genomic_DNA"/>
</dbReference>
<evidence type="ECO:0000313" key="2">
    <source>
        <dbReference type="Proteomes" id="UP000269396"/>
    </source>
</evidence>
<protein>
    <submittedName>
        <fullName evidence="1">Uncharacterized protein</fullName>
    </submittedName>
</protein>
<dbReference type="AlphaFoldDB" id="A0A183NPJ8"/>
<proteinExistence type="predicted"/>
<name>A0A183NPJ8_9TREM</name>
<accession>A0A183NPJ8</accession>
<dbReference type="STRING" id="31246.A0A183NPJ8"/>